<dbReference type="SUPFAM" id="SSF51161">
    <property type="entry name" value="Trimeric LpxA-like enzymes"/>
    <property type="match status" value="1"/>
</dbReference>
<dbReference type="GO" id="GO:0103118">
    <property type="term" value="F:UDP-3-O-[(3R)-3-hydroxyacyl]-glucosamine N-acyltransferase activity"/>
    <property type="evidence" value="ECO:0007669"/>
    <property type="project" value="UniProtKB-EC"/>
</dbReference>
<dbReference type="AlphaFoldDB" id="A0A9X4RI79"/>
<keyword evidence="2 7" id="KW-0441">Lipid A biosynthesis</keyword>
<keyword evidence="6 7" id="KW-0012">Acyltransferase</keyword>
<gene>
    <name evidence="7 10" type="primary">lpxD</name>
    <name evidence="10" type="ORF">FEV09_14530</name>
</gene>
<dbReference type="NCBIfam" id="NF002060">
    <property type="entry name" value="PRK00892.1"/>
    <property type="match status" value="1"/>
</dbReference>
<dbReference type="InterPro" id="IPR001451">
    <property type="entry name" value="Hexapep"/>
</dbReference>
<feature type="active site" description="Proton acceptor" evidence="7">
    <location>
        <position position="247"/>
    </location>
</feature>
<dbReference type="InterPro" id="IPR018357">
    <property type="entry name" value="Hexapep_transf_CS"/>
</dbReference>
<dbReference type="GO" id="GO:0043886">
    <property type="term" value="F:structural constituent of carboxysome shell"/>
    <property type="evidence" value="ECO:0007669"/>
    <property type="project" value="UniProtKB-ARBA"/>
</dbReference>
<dbReference type="EMBL" id="VBTY01000123">
    <property type="protein sequence ID" value="MDG3495763.1"/>
    <property type="molecule type" value="Genomic_DNA"/>
</dbReference>
<comment type="caution">
    <text evidence="10">The sequence shown here is derived from an EMBL/GenBank/DDBJ whole genome shotgun (WGS) entry which is preliminary data.</text>
</comment>
<evidence type="ECO:0000259" key="8">
    <source>
        <dbReference type="Pfam" id="PF04613"/>
    </source>
</evidence>
<evidence type="ECO:0000256" key="6">
    <source>
        <dbReference type="ARBA" id="ARBA00023315"/>
    </source>
</evidence>
<feature type="domain" description="Mannose-1-phosphate guanyltransferase C-terminal" evidence="9">
    <location>
        <begin position="104"/>
        <end position="188"/>
    </location>
</feature>
<dbReference type="EC" id="2.3.1.191" evidence="7"/>
<dbReference type="PANTHER" id="PTHR43378:SF2">
    <property type="entry name" value="UDP-3-O-ACYLGLUCOSAMINE N-ACYLTRANSFERASE 1, MITOCHONDRIAL-RELATED"/>
    <property type="match status" value="1"/>
</dbReference>
<dbReference type="CDD" id="cd03352">
    <property type="entry name" value="LbH_LpxD"/>
    <property type="match status" value="1"/>
</dbReference>
<evidence type="ECO:0000313" key="10">
    <source>
        <dbReference type="EMBL" id="MDG3495763.1"/>
    </source>
</evidence>
<dbReference type="PANTHER" id="PTHR43378">
    <property type="entry name" value="UDP-3-O-ACYLGLUCOSAMINE N-ACYLTRANSFERASE"/>
    <property type="match status" value="1"/>
</dbReference>
<dbReference type="InterPro" id="IPR007691">
    <property type="entry name" value="LpxD"/>
</dbReference>
<feature type="domain" description="UDP-3-O-[3-hydroxymyristoyl] glucosamine N-acyltransferase non-repeat region" evidence="8">
    <location>
        <begin position="31"/>
        <end position="95"/>
    </location>
</feature>
<comment type="pathway">
    <text evidence="7">Bacterial outer membrane biogenesis; LPS lipid A biosynthesis.</text>
</comment>
<keyword evidence="1 7" id="KW-0444">Lipid biosynthesis</keyword>
<evidence type="ECO:0000259" key="9">
    <source>
        <dbReference type="Pfam" id="PF25087"/>
    </source>
</evidence>
<dbReference type="HAMAP" id="MF_00523">
    <property type="entry name" value="LpxD"/>
    <property type="match status" value="1"/>
</dbReference>
<dbReference type="Pfam" id="PF25087">
    <property type="entry name" value="GMPPB_C"/>
    <property type="match status" value="1"/>
</dbReference>
<keyword evidence="5 7" id="KW-0443">Lipid metabolism</keyword>
<comment type="similarity">
    <text evidence="7">Belongs to the transferase hexapeptide repeat family. LpxD subfamily.</text>
</comment>
<dbReference type="Pfam" id="PF14602">
    <property type="entry name" value="Hexapep_2"/>
    <property type="match status" value="1"/>
</dbReference>
<evidence type="ECO:0000313" key="11">
    <source>
        <dbReference type="Proteomes" id="UP001152872"/>
    </source>
</evidence>
<dbReference type="Gene3D" id="3.40.1390.10">
    <property type="entry name" value="MurE/MurF, N-terminal domain"/>
    <property type="match status" value="1"/>
</dbReference>
<keyword evidence="3 7" id="KW-0808">Transferase</keyword>
<keyword evidence="11" id="KW-1185">Reference proteome</keyword>
<comment type="catalytic activity">
    <reaction evidence="7">
        <text>a UDP-3-O-[(3R)-3-hydroxyacyl]-alpha-D-glucosamine + a (3R)-hydroxyacyl-[ACP] = a UDP-2-N,3-O-bis[(3R)-3-hydroxyacyl]-alpha-D-glucosamine + holo-[ACP] + H(+)</text>
        <dbReference type="Rhea" id="RHEA:53836"/>
        <dbReference type="Rhea" id="RHEA-COMP:9685"/>
        <dbReference type="Rhea" id="RHEA-COMP:9945"/>
        <dbReference type="ChEBI" id="CHEBI:15378"/>
        <dbReference type="ChEBI" id="CHEBI:64479"/>
        <dbReference type="ChEBI" id="CHEBI:78827"/>
        <dbReference type="ChEBI" id="CHEBI:137740"/>
        <dbReference type="ChEBI" id="CHEBI:137748"/>
        <dbReference type="EC" id="2.3.1.191"/>
    </reaction>
</comment>
<dbReference type="NCBIfam" id="TIGR01853">
    <property type="entry name" value="lipid_A_lpxD"/>
    <property type="match status" value="1"/>
</dbReference>
<reference evidence="10" key="1">
    <citation type="submission" date="2019-05" db="EMBL/GenBank/DDBJ databases">
        <title>Whole genome sequencing of Pseudanabaena catenata USMAC16.</title>
        <authorList>
            <person name="Khan Z."/>
            <person name="Omar W.M."/>
            <person name="Convey P."/>
            <person name="Merican F."/>
            <person name="Najimudin N."/>
        </authorList>
    </citation>
    <scope>NUCLEOTIDE SEQUENCE</scope>
    <source>
        <strain evidence="10">USMAC16</strain>
    </source>
</reference>
<dbReference type="InterPro" id="IPR011004">
    <property type="entry name" value="Trimer_LpxA-like_sf"/>
</dbReference>
<dbReference type="GO" id="GO:0016020">
    <property type="term" value="C:membrane"/>
    <property type="evidence" value="ECO:0007669"/>
    <property type="project" value="GOC"/>
</dbReference>
<dbReference type="PROSITE" id="PS00101">
    <property type="entry name" value="HEXAPEP_TRANSFERASES"/>
    <property type="match status" value="1"/>
</dbReference>
<comment type="subunit">
    <text evidence="7">Homotrimer.</text>
</comment>
<dbReference type="GO" id="GO:0031470">
    <property type="term" value="C:carboxysome"/>
    <property type="evidence" value="ECO:0007669"/>
    <property type="project" value="UniProtKB-ARBA"/>
</dbReference>
<dbReference type="Pfam" id="PF04613">
    <property type="entry name" value="LpxD"/>
    <property type="match status" value="1"/>
</dbReference>
<dbReference type="Gene3D" id="2.160.10.10">
    <property type="entry name" value="Hexapeptide repeat proteins"/>
    <property type="match status" value="1"/>
</dbReference>
<dbReference type="RefSeq" id="WP_009627905.1">
    <property type="nucleotide sequence ID" value="NZ_VBTY01000123.1"/>
</dbReference>
<dbReference type="InterPro" id="IPR056729">
    <property type="entry name" value="GMPPB_C"/>
</dbReference>
<evidence type="ECO:0000256" key="3">
    <source>
        <dbReference type="ARBA" id="ARBA00022679"/>
    </source>
</evidence>
<dbReference type="GO" id="GO:0009245">
    <property type="term" value="P:lipid A biosynthetic process"/>
    <property type="evidence" value="ECO:0007669"/>
    <property type="project" value="UniProtKB-UniRule"/>
</dbReference>
<keyword evidence="4 7" id="KW-0677">Repeat</keyword>
<evidence type="ECO:0000256" key="1">
    <source>
        <dbReference type="ARBA" id="ARBA00022516"/>
    </source>
</evidence>
<comment type="function">
    <text evidence="7">Catalyzes the N-acylation of UDP-3-O-acylglucosamine using 3-hydroxyacyl-ACP as the acyl donor. Is involved in the biosynthesis of lipid A, a phosphorylated glycolipid that anchors the lipopolysaccharide to the outer membrane of the cell.</text>
</comment>
<evidence type="ECO:0000256" key="7">
    <source>
        <dbReference type="HAMAP-Rule" id="MF_00523"/>
    </source>
</evidence>
<sequence length="353" mass="37411">MTQLISFKLSELAAEFRELLPDCHFESDSTDPIITGVAAIASARSGEVTFIPTAKFIPLLEETQASAVILDLQTRSSLPCIRSAYPQILLAKILEKFHPLVAPAVGIHPTAVLGEDVHLGKNVTIAPYVVISDRVKIGDNAIIDSRVTIYNDVEIGANTVIHTSCTIADRTKIGANCVIYPNTVLGADGFGFDLAPDGNWYKIPQIGRTIIEDNVEIGCSCGVDRAAIGMTTIRQGAKLDNLVQIGHGAEVGADSRLGSQVGLAGGATLGHHVVMGAQSGSAYHLHIGDGANIGVNSGIPSDIPAGARVVGYPVVPEEDWHRITIAKSHLPALLRTVRQLEQKVSELEAKIAE</sequence>
<proteinExistence type="inferred from homology"/>
<protein>
    <recommendedName>
        <fullName evidence="7">UDP-3-O-acylglucosamine N-acyltransferase</fullName>
        <ecNumber evidence="7">2.3.1.191</ecNumber>
    </recommendedName>
</protein>
<dbReference type="Proteomes" id="UP001152872">
    <property type="component" value="Unassembled WGS sequence"/>
</dbReference>
<evidence type="ECO:0000256" key="2">
    <source>
        <dbReference type="ARBA" id="ARBA00022556"/>
    </source>
</evidence>
<evidence type="ECO:0000256" key="4">
    <source>
        <dbReference type="ARBA" id="ARBA00022737"/>
    </source>
</evidence>
<name>A0A9X4RI79_9CYAN</name>
<accession>A0A9X4RI79</accession>
<organism evidence="10 11">
    <name type="scientific">Pseudanabaena catenata USMAC16</name>
    <dbReference type="NCBI Taxonomy" id="1855837"/>
    <lineage>
        <taxon>Bacteria</taxon>
        <taxon>Bacillati</taxon>
        <taxon>Cyanobacteriota</taxon>
        <taxon>Cyanophyceae</taxon>
        <taxon>Pseudanabaenales</taxon>
        <taxon>Pseudanabaenaceae</taxon>
        <taxon>Pseudanabaena</taxon>
    </lineage>
</organism>
<evidence type="ECO:0000256" key="5">
    <source>
        <dbReference type="ARBA" id="ARBA00023098"/>
    </source>
</evidence>
<dbReference type="InterPro" id="IPR020573">
    <property type="entry name" value="UDP_GlcNAc_AcTrfase_non-rep"/>
</dbReference>
<dbReference type="GO" id="GO:0016410">
    <property type="term" value="F:N-acyltransferase activity"/>
    <property type="evidence" value="ECO:0007669"/>
    <property type="project" value="InterPro"/>
</dbReference>